<feature type="chain" id="PRO_5011466890" evidence="1">
    <location>
        <begin position="22"/>
        <end position="130"/>
    </location>
</feature>
<dbReference type="Proteomes" id="UP000199580">
    <property type="component" value="Unassembled WGS sequence"/>
</dbReference>
<feature type="signal peptide" evidence="1">
    <location>
        <begin position="1"/>
        <end position="21"/>
    </location>
</feature>
<proteinExistence type="predicted"/>
<gene>
    <name evidence="2" type="ORF">SAMN04487935_3300</name>
</gene>
<reference evidence="2 3" key="1">
    <citation type="submission" date="2016-10" db="EMBL/GenBank/DDBJ databases">
        <authorList>
            <person name="de Groot N.N."/>
        </authorList>
    </citation>
    <scope>NUCLEOTIDE SEQUENCE [LARGE SCALE GENOMIC DNA]</scope>
    <source>
        <strain evidence="2 3">CGMCC 1.10076</strain>
    </source>
</reference>
<sequence>MKNITKLILGLLVFSFNYSQAQVELDAVNIQAKKSEKTENSSFVDVRYYYYPNLQAYFDTKVAMYLYQENGEWVESEKLEPSTRGYSIKNGQYVMIEGYTGEEPYEMLAEHKAKYPADYSSRPKRDVASN</sequence>
<keyword evidence="3" id="KW-1185">Reference proteome</keyword>
<name>A0A1G9BNS5_9FLAO</name>
<protein>
    <submittedName>
        <fullName evidence="2">Uncharacterized protein</fullName>
    </submittedName>
</protein>
<keyword evidence="1" id="KW-0732">Signal</keyword>
<accession>A0A1G9BNS5</accession>
<dbReference type="OrthoDB" id="799522at2"/>
<dbReference type="RefSeq" id="WP_091397986.1">
    <property type="nucleotide sequence ID" value="NZ_BKAI01000012.1"/>
</dbReference>
<organism evidence="2 3">
    <name type="scientific">Flavobacterium noncentrifugens</name>
    <dbReference type="NCBI Taxonomy" id="1128970"/>
    <lineage>
        <taxon>Bacteria</taxon>
        <taxon>Pseudomonadati</taxon>
        <taxon>Bacteroidota</taxon>
        <taxon>Flavobacteriia</taxon>
        <taxon>Flavobacteriales</taxon>
        <taxon>Flavobacteriaceae</taxon>
        <taxon>Flavobacterium</taxon>
    </lineage>
</organism>
<evidence type="ECO:0000313" key="2">
    <source>
        <dbReference type="EMBL" id="SDK41159.1"/>
    </source>
</evidence>
<evidence type="ECO:0000313" key="3">
    <source>
        <dbReference type="Proteomes" id="UP000199580"/>
    </source>
</evidence>
<dbReference type="EMBL" id="FNEZ01000006">
    <property type="protein sequence ID" value="SDK41159.1"/>
    <property type="molecule type" value="Genomic_DNA"/>
</dbReference>
<evidence type="ECO:0000256" key="1">
    <source>
        <dbReference type="SAM" id="SignalP"/>
    </source>
</evidence>
<dbReference type="AlphaFoldDB" id="A0A1G9BNS5"/>